<evidence type="ECO:0000313" key="5">
    <source>
        <dbReference type="Proteomes" id="UP000184442"/>
    </source>
</evidence>
<keyword evidence="4" id="KW-0346">Stress response</keyword>
<gene>
    <name evidence="4" type="ORF">SAMN02745176_01903</name>
</gene>
<sequence>MVDLFPYGKNHFLMPRDAFSSFPMYFFDDDFSLTSPMKGNFKVDLKETEDKYLVEADLPGVKKENIDIEYDNGNLTISAKRDEVLEDKKENYVRRERHYGELKRSLYIKNVDENNISASFNDGVLKVTLPKLEKGDDRRKRINIQ</sequence>
<dbReference type="Pfam" id="PF00011">
    <property type="entry name" value="HSP20"/>
    <property type="match status" value="1"/>
</dbReference>
<dbReference type="OrthoDB" id="9811615at2"/>
<dbReference type="Proteomes" id="UP000184442">
    <property type="component" value="Unassembled WGS sequence"/>
</dbReference>
<dbReference type="NCBIfam" id="NF042420">
    <property type="entry name" value="Hsp18_Clos"/>
    <property type="match status" value="1"/>
</dbReference>
<reference evidence="4 5" key="1">
    <citation type="submission" date="2016-11" db="EMBL/GenBank/DDBJ databases">
        <authorList>
            <person name="Jaros S."/>
            <person name="Januszkiewicz K."/>
            <person name="Wedrychowicz H."/>
        </authorList>
    </citation>
    <scope>NUCLEOTIDE SEQUENCE [LARGE SCALE GENOMIC DNA]</scope>
    <source>
        <strain evidence="4 5">DSM 19022</strain>
    </source>
</reference>
<dbReference type="STRING" id="1122184.SAMN02745176_01903"/>
<dbReference type="AlphaFoldDB" id="A0A1M6FDH4"/>
<dbReference type="InterPro" id="IPR031107">
    <property type="entry name" value="Small_HSP"/>
</dbReference>
<dbReference type="InterPro" id="IPR002068">
    <property type="entry name" value="A-crystallin/Hsp20_dom"/>
</dbReference>
<evidence type="ECO:0000256" key="2">
    <source>
        <dbReference type="RuleBase" id="RU003616"/>
    </source>
</evidence>
<dbReference type="PROSITE" id="PS01031">
    <property type="entry name" value="SHSP"/>
    <property type="match status" value="1"/>
</dbReference>
<dbReference type="Gene3D" id="2.60.40.790">
    <property type="match status" value="1"/>
</dbReference>
<evidence type="ECO:0000259" key="3">
    <source>
        <dbReference type="PROSITE" id="PS01031"/>
    </source>
</evidence>
<evidence type="ECO:0000313" key="4">
    <source>
        <dbReference type="EMBL" id="SHI95679.1"/>
    </source>
</evidence>
<keyword evidence="5" id="KW-1185">Reference proteome</keyword>
<protein>
    <submittedName>
        <fullName evidence="4">Heat shock protein Hsp20</fullName>
    </submittedName>
</protein>
<dbReference type="SUPFAM" id="SSF49764">
    <property type="entry name" value="HSP20-like chaperones"/>
    <property type="match status" value="1"/>
</dbReference>
<name>A0A1M6FDH4_9FIRM</name>
<dbReference type="PANTHER" id="PTHR11527">
    <property type="entry name" value="HEAT-SHOCK PROTEIN 20 FAMILY MEMBER"/>
    <property type="match status" value="1"/>
</dbReference>
<dbReference type="InterPro" id="IPR008978">
    <property type="entry name" value="HSP20-like_chaperone"/>
</dbReference>
<dbReference type="CDD" id="cd06471">
    <property type="entry name" value="ACD_LpsHSP_like"/>
    <property type="match status" value="1"/>
</dbReference>
<dbReference type="EMBL" id="FQZS01000012">
    <property type="protein sequence ID" value="SHI95679.1"/>
    <property type="molecule type" value="Genomic_DNA"/>
</dbReference>
<dbReference type="InterPro" id="IPR053570">
    <property type="entry name" value="sHSP/HSP20"/>
</dbReference>
<organism evidence="4 5">
    <name type="scientific">Lutispora thermophila DSM 19022</name>
    <dbReference type="NCBI Taxonomy" id="1122184"/>
    <lineage>
        <taxon>Bacteria</taxon>
        <taxon>Bacillati</taxon>
        <taxon>Bacillota</taxon>
        <taxon>Clostridia</taxon>
        <taxon>Lutisporales</taxon>
        <taxon>Lutisporaceae</taxon>
        <taxon>Lutispora</taxon>
    </lineage>
</organism>
<evidence type="ECO:0000256" key="1">
    <source>
        <dbReference type="PROSITE-ProRule" id="PRU00285"/>
    </source>
</evidence>
<comment type="similarity">
    <text evidence="1 2">Belongs to the small heat shock protein (HSP20) family.</text>
</comment>
<dbReference type="RefSeq" id="WP_073025975.1">
    <property type="nucleotide sequence ID" value="NZ_FQZS01000012.1"/>
</dbReference>
<feature type="domain" description="SHSP" evidence="3">
    <location>
        <begin position="34"/>
        <end position="145"/>
    </location>
</feature>
<proteinExistence type="inferred from homology"/>
<accession>A0A1M6FDH4</accession>